<dbReference type="InterPro" id="IPR013024">
    <property type="entry name" value="GGCT-like"/>
</dbReference>
<gene>
    <name evidence="3" type="ORF">SAMN04487926_120123</name>
</gene>
<evidence type="ECO:0000256" key="1">
    <source>
        <dbReference type="ARBA" id="ARBA00012344"/>
    </source>
</evidence>
<dbReference type="CDD" id="cd06661">
    <property type="entry name" value="GGCT_like"/>
    <property type="match status" value="1"/>
</dbReference>
<dbReference type="InterPro" id="IPR036568">
    <property type="entry name" value="GGCT-like_sf"/>
</dbReference>
<organism evidence="3 4">
    <name type="scientific">Paraburkholderia steynii</name>
    <dbReference type="NCBI Taxonomy" id="1245441"/>
    <lineage>
        <taxon>Bacteria</taxon>
        <taxon>Pseudomonadati</taxon>
        <taxon>Pseudomonadota</taxon>
        <taxon>Betaproteobacteria</taxon>
        <taxon>Burkholderiales</taxon>
        <taxon>Burkholderiaceae</taxon>
        <taxon>Paraburkholderia</taxon>
    </lineage>
</organism>
<keyword evidence="4" id="KW-1185">Reference proteome</keyword>
<dbReference type="Pfam" id="PF04752">
    <property type="entry name" value="ChaC"/>
    <property type="match status" value="1"/>
</dbReference>
<dbReference type="SUPFAM" id="SSF110857">
    <property type="entry name" value="Gamma-glutamyl cyclotransferase-like"/>
    <property type="match status" value="1"/>
</dbReference>
<dbReference type="AlphaFoldDB" id="A0A7Z7FJR2"/>
<evidence type="ECO:0000313" key="3">
    <source>
        <dbReference type="EMBL" id="SDI61914.1"/>
    </source>
</evidence>
<reference evidence="3" key="1">
    <citation type="submission" date="2016-10" db="EMBL/GenBank/DDBJ databases">
        <authorList>
            <person name="Varghese N."/>
            <person name="Submissions S."/>
        </authorList>
    </citation>
    <scope>NUCLEOTIDE SEQUENCE [LARGE SCALE GENOMIC DNA]</scope>
    <source>
        <strain evidence="3">YR281</strain>
    </source>
</reference>
<accession>A0A7Z7FJR2</accession>
<dbReference type="EMBL" id="FNDI01000020">
    <property type="protein sequence ID" value="SDI61914.1"/>
    <property type="molecule type" value="Genomic_DNA"/>
</dbReference>
<evidence type="ECO:0000313" key="4">
    <source>
        <dbReference type="Proteomes" id="UP000198900"/>
    </source>
</evidence>
<sequence length="248" mass="27288">MSPITASCPDVTQSPRATKMVTRQIIDSGAYLQHFESLPDLWTLEQIAASLEATLRDKPAGVASIWVFAYGSLIWNPMIEFDKRMVATLHGWQRSFCLQMTAGRAIPDNPGRMLALRPGGHTRGIAFQLRAATSNDELRLIWIREMVLGSYRPTWAPITLEDGKETHAIAFVADESREQFQHDSSVPTVAPLIGCATGTFGTNAEYLFKLHAALAECGVNDPYVEAIVHAIERPSHDSCAGPVCRGEH</sequence>
<dbReference type="Proteomes" id="UP000198900">
    <property type="component" value="Unassembled WGS sequence"/>
</dbReference>
<proteinExistence type="predicted"/>
<dbReference type="InterPro" id="IPR006840">
    <property type="entry name" value="ChaC"/>
</dbReference>
<dbReference type="EC" id="4.3.2.7" evidence="1"/>
<protein>
    <recommendedName>
        <fullName evidence="1">glutathione-specific gamma-glutamylcyclotransferase</fullName>
        <ecNumber evidence="1">4.3.2.7</ecNumber>
    </recommendedName>
</protein>
<dbReference type="Gene3D" id="3.10.490.10">
    <property type="entry name" value="Gamma-glutamyl cyclotransferase-like"/>
    <property type="match status" value="1"/>
</dbReference>
<dbReference type="PANTHER" id="PTHR12192">
    <property type="entry name" value="CATION TRANSPORT PROTEIN CHAC-RELATED"/>
    <property type="match status" value="1"/>
</dbReference>
<comment type="caution">
    <text evidence="3">The sequence shown here is derived from an EMBL/GenBank/DDBJ whole genome shotgun (WGS) entry which is preliminary data.</text>
</comment>
<dbReference type="PANTHER" id="PTHR12192:SF2">
    <property type="entry name" value="GLUTATHIONE-SPECIFIC GAMMA-GLUTAMYLCYCLOTRANSFERASE 2"/>
    <property type="match status" value="1"/>
</dbReference>
<dbReference type="GO" id="GO:0061928">
    <property type="term" value="F:glutathione specific gamma-glutamylcyclotransferase activity"/>
    <property type="evidence" value="ECO:0007669"/>
    <property type="project" value="UniProtKB-EC"/>
</dbReference>
<keyword evidence="2" id="KW-0456">Lyase</keyword>
<evidence type="ECO:0000256" key="2">
    <source>
        <dbReference type="ARBA" id="ARBA00023239"/>
    </source>
</evidence>
<dbReference type="GO" id="GO:0005737">
    <property type="term" value="C:cytoplasm"/>
    <property type="evidence" value="ECO:0007669"/>
    <property type="project" value="TreeGrafter"/>
</dbReference>
<name>A0A7Z7FJR2_9BURK</name>
<dbReference type="GO" id="GO:0006751">
    <property type="term" value="P:glutathione catabolic process"/>
    <property type="evidence" value="ECO:0007669"/>
    <property type="project" value="InterPro"/>
</dbReference>